<dbReference type="AlphaFoldDB" id="A0A1U7LSD1"/>
<dbReference type="Gene3D" id="1.10.8.10">
    <property type="entry name" value="DNA helicase RuvA subunit, C-terminal domain"/>
    <property type="match status" value="1"/>
</dbReference>
<reference evidence="2 3" key="1">
    <citation type="submission" date="2016-04" db="EMBL/GenBank/DDBJ databases">
        <title>Evolutionary innovation and constraint leading to complex multicellularity in the Ascomycota.</title>
        <authorList>
            <person name="Cisse O."/>
            <person name="Nguyen A."/>
            <person name="Hewitt D.A."/>
            <person name="Jedd G."/>
            <person name="Stajich J.E."/>
        </authorList>
    </citation>
    <scope>NUCLEOTIDE SEQUENCE [LARGE SCALE GENOMIC DNA]</scope>
    <source>
        <strain evidence="2 3">DAH-3</strain>
    </source>
</reference>
<protein>
    <submittedName>
        <fullName evidence="2">Coupling of ubiquitin conjugation to ER degradation protein 1</fullName>
    </submittedName>
</protein>
<dbReference type="GO" id="GO:0043130">
    <property type="term" value="F:ubiquitin binding"/>
    <property type="evidence" value="ECO:0007669"/>
    <property type="project" value="InterPro"/>
</dbReference>
<proteinExistence type="predicted"/>
<comment type="caution">
    <text evidence="2">The sequence shown here is derived from an EMBL/GenBank/DDBJ whole genome shotgun (WGS) entry which is preliminary data.</text>
</comment>
<dbReference type="Proteomes" id="UP000186594">
    <property type="component" value="Unassembled WGS sequence"/>
</dbReference>
<dbReference type="Pfam" id="PF02845">
    <property type="entry name" value="CUE"/>
    <property type="match status" value="1"/>
</dbReference>
<evidence type="ECO:0000259" key="1">
    <source>
        <dbReference type="PROSITE" id="PS51140"/>
    </source>
</evidence>
<name>A0A1U7LSD1_NEOID</name>
<dbReference type="OrthoDB" id="3824970at2759"/>
<dbReference type="STRING" id="1198029.A0A1U7LSD1"/>
<accession>A0A1U7LSD1</accession>
<dbReference type="OMA" id="YTWSKER"/>
<dbReference type="EMBL" id="LXFE01000367">
    <property type="protein sequence ID" value="OLL25554.1"/>
    <property type="molecule type" value="Genomic_DNA"/>
</dbReference>
<dbReference type="InterPro" id="IPR003892">
    <property type="entry name" value="CUE"/>
</dbReference>
<organism evidence="2 3">
    <name type="scientific">Neolecta irregularis (strain DAH-3)</name>
    <dbReference type="NCBI Taxonomy" id="1198029"/>
    <lineage>
        <taxon>Eukaryota</taxon>
        <taxon>Fungi</taxon>
        <taxon>Dikarya</taxon>
        <taxon>Ascomycota</taxon>
        <taxon>Taphrinomycotina</taxon>
        <taxon>Neolectales</taxon>
        <taxon>Neolectaceae</taxon>
        <taxon>Neolecta</taxon>
    </lineage>
</organism>
<sequence length="134" mass="15066">MFPTISERSIAYDLSKTGSVEATTEKLLTSNTLPEPPATYVYMFAPSQPVQQPSGRASSAQKGHSYPDLITRFHLNDKVKSGLYTKPEPLGIQWSDSKAEREAMFKRKREQFILQGLKNQKSFEKTKLSAASHE</sequence>
<dbReference type="PROSITE" id="PS51140">
    <property type="entry name" value="CUE"/>
    <property type="match status" value="1"/>
</dbReference>
<dbReference type="CDD" id="cd14424">
    <property type="entry name" value="CUE_Cue1p_like"/>
    <property type="match status" value="1"/>
</dbReference>
<feature type="domain" description="CUE" evidence="1">
    <location>
        <begin position="1"/>
        <end position="32"/>
    </location>
</feature>
<gene>
    <name evidence="2" type="ORF">NEOLI_003576</name>
</gene>
<evidence type="ECO:0000313" key="3">
    <source>
        <dbReference type="Proteomes" id="UP000186594"/>
    </source>
</evidence>
<keyword evidence="3" id="KW-1185">Reference proteome</keyword>
<evidence type="ECO:0000313" key="2">
    <source>
        <dbReference type="EMBL" id="OLL25554.1"/>
    </source>
</evidence>